<feature type="region of interest" description="Disordered" evidence="1">
    <location>
        <begin position="115"/>
        <end position="164"/>
    </location>
</feature>
<evidence type="ECO:0008006" key="4">
    <source>
        <dbReference type="Google" id="ProtNLM"/>
    </source>
</evidence>
<feature type="compositionally biased region" description="Basic and acidic residues" evidence="1">
    <location>
        <begin position="186"/>
        <end position="217"/>
    </location>
</feature>
<proteinExistence type="predicted"/>
<accession>S6ANT0</accession>
<organism evidence="2 3">
    <name type="scientific">Sulfuricella denitrificans (strain DSM 22764 / NBRC 105220 / skB26)</name>
    <dbReference type="NCBI Taxonomy" id="1163617"/>
    <lineage>
        <taxon>Bacteria</taxon>
        <taxon>Pseudomonadati</taxon>
        <taxon>Pseudomonadota</taxon>
        <taxon>Betaproteobacteria</taxon>
        <taxon>Nitrosomonadales</taxon>
        <taxon>Sulfuricellaceae</taxon>
        <taxon>Sulfuricella</taxon>
    </lineage>
</organism>
<dbReference type="Proteomes" id="UP000015559">
    <property type="component" value="Chromosome"/>
</dbReference>
<dbReference type="OrthoDB" id="9126970at2"/>
<dbReference type="eggNOG" id="COG2982">
    <property type="taxonomic scope" value="Bacteria"/>
</dbReference>
<dbReference type="AlphaFoldDB" id="S6ANT0"/>
<dbReference type="KEGG" id="sdr:SCD_n02749"/>
<evidence type="ECO:0000313" key="2">
    <source>
        <dbReference type="EMBL" id="BAN36549.1"/>
    </source>
</evidence>
<dbReference type="PANTHER" id="PTHR30441:SF8">
    <property type="entry name" value="DUF748 DOMAIN-CONTAINING PROTEIN"/>
    <property type="match status" value="1"/>
</dbReference>
<dbReference type="HOGENOM" id="CLU_299332_0_0_4"/>
<dbReference type="RefSeq" id="WP_009207491.1">
    <property type="nucleotide sequence ID" value="NC_022357.1"/>
</dbReference>
<dbReference type="EMBL" id="AP013066">
    <property type="protein sequence ID" value="BAN36549.1"/>
    <property type="molecule type" value="Genomic_DNA"/>
</dbReference>
<feature type="region of interest" description="Disordered" evidence="1">
    <location>
        <begin position="186"/>
        <end position="359"/>
    </location>
</feature>
<gene>
    <name evidence="2" type="ORF">SCD_n02749</name>
</gene>
<feature type="compositionally biased region" description="Basic and acidic residues" evidence="1">
    <location>
        <begin position="224"/>
        <end position="319"/>
    </location>
</feature>
<evidence type="ECO:0000313" key="3">
    <source>
        <dbReference type="Proteomes" id="UP000015559"/>
    </source>
</evidence>
<feature type="region of interest" description="Disordered" evidence="1">
    <location>
        <begin position="387"/>
        <end position="519"/>
    </location>
</feature>
<evidence type="ECO:0000256" key="1">
    <source>
        <dbReference type="SAM" id="MobiDB-lite"/>
    </source>
</evidence>
<dbReference type="GO" id="GO:0090313">
    <property type="term" value="P:regulation of protein targeting to membrane"/>
    <property type="evidence" value="ECO:0007669"/>
    <property type="project" value="TreeGrafter"/>
</dbReference>
<name>S6ANT0_SULDS</name>
<reference evidence="2 3" key="1">
    <citation type="journal article" date="2012" name="Appl. Environ. Microbiol.">
        <title>Draft genome sequence of a psychrotolerant sulfur-oxidizing bacterium, Sulfuricella denitrificans skB26, and proteomic insights into cold adaptation.</title>
        <authorList>
            <person name="Watanabe T."/>
            <person name="Kojima H."/>
            <person name="Fukui M."/>
        </authorList>
    </citation>
    <scope>NUCLEOTIDE SEQUENCE [LARGE SCALE GENOMIC DNA]</scope>
    <source>
        <strain evidence="3">skB26</strain>
    </source>
</reference>
<dbReference type="PANTHER" id="PTHR30441">
    <property type="entry name" value="DUF748 DOMAIN-CONTAINING PROTEIN"/>
    <property type="match status" value="1"/>
</dbReference>
<keyword evidence="3" id="KW-1185">Reference proteome</keyword>
<sequence>MDLTAVYSKTAKGVQAITQKGKRLPAKLARALSLVNGRATVEEILEKAGEPPTSTLPQILADLAKDGYLKAVAREPFTQFSSIPDNSASMVVSETIDETFFKVLAETEARKKLMKEAAENPQETRQKAHEKSAAMEEEEAMRRKNEAREVAEAEERSRREGVQRKIAEAMALEEASLKARKKAELQALREKAEKDTAEAEERARREAQEQAAKEAEIRAAAARKTREEAEDRAQHEAEKKRIAEAKARGEAERKAREEEEARILQRKIEKDRAEAEEQARREKVEKEKAEAEERLRQEAQEKSAKEARIREAAERKAQEEAAEIALAKEEAERKETREREEAEARAKAEAEEEARAEARRQLRLEARAREEAEAKAKAEAEARAIMEAEEKARAEEEARIKAEAEARAQEEAEHKAREEAEAWEKQEAEARAIVEAEERARAEEESRIKAEAEASEREEAERKAREDEEDRKKREAEVRAIVEAEERARAEEESRIKAEAEASEREEAERKAREDEEARAIAEVEERTRWEAEEKIRAQEEALAKARAEADRKAREEAEQEKRERADIEARARALADARAEEAEKARQKALAKPRKFKHPIKWGKAAAISLAALILLPIVLLQVMSLNIFIPPIEKLASNRMGEPVSISSMRASLWPAPHLQLEGITIGKLRDIKIPTVRVIPELAAFFGETKMIKAIQVESVTIDQDALTRAIAWVGPSDSAEKIQARRIVIKTATIDVKGIPLPPFEVEVALAETGKFEQANIRSTDKKIEVAITPKSEGFEVNIAANDWQPPLWPNLTFTELHAKAMATSGSMRISEIEGRLYGGKAKGNATIKWGDLWSAEGDLYIENILLAGVMPALTNDMALSGKLDAKTVYSMQSRDLGTLFDNPRIKTSFNVRDGAIDNIDLARAIQPRATETTGGKTLFATLSGSMTLDRQRYQYRQMKLAAGLLTASGEADIMPDKKLTGKTSIEMKLPSSTIRARLTLSGDLKQPVLRQSR</sequence>
<feature type="compositionally biased region" description="Basic and acidic residues" evidence="1">
    <location>
        <begin position="326"/>
        <end position="359"/>
    </location>
</feature>
<protein>
    <recommendedName>
        <fullName evidence="4">AsmA-like C-terminal domain-containing protein</fullName>
    </recommendedName>
</protein>
<dbReference type="GO" id="GO:0005886">
    <property type="term" value="C:plasma membrane"/>
    <property type="evidence" value="ECO:0007669"/>
    <property type="project" value="TreeGrafter"/>
</dbReference>
<dbReference type="InterPro" id="IPR052894">
    <property type="entry name" value="AsmA-related"/>
</dbReference>
<dbReference type="STRING" id="1163617.SCD_n02749"/>